<accession>A0A328CV74</accession>
<reference evidence="2 3" key="1">
    <citation type="submission" date="2018-06" db="EMBL/GenBank/DDBJ databases">
        <title>The Genome of Cuscuta australis (Dodder) Provides Insight into the Evolution of Plant Parasitism.</title>
        <authorList>
            <person name="Liu H."/>
        </authorList>
    </citation>
    <scope>NUCLEOTIDE SEQUENCE [LARGE SCALE GENOMIC DNA]</scope>
    <source>
        <strain evidence="3">cv. Yunnan</strain>
        <tissue evidence="2">Vines</tissue>
    </source>
</reference>
<name>A0A328CV74_9ASTE</name>
<gene>
    <name evidence="2" type="ORF">DM860_004129</name>
</gene>
<dbReference type="InterPro" id="IPR009424">
    <property type="entry name" value="AGP16/20/22/41"/>
</dbReference>
<feature type="transmembrane region" description="Helical" evidence="1">
    <location>
        <begin position="51"/>
        <end position="68"/>
    </location>
</feature>
<dbReference type="Pfam" id="PF06376">
    <property type="entry name" value="AGP"/>
    <property type="match status" value="1"/>
</dbReference>
<proteinExistence type="predicted"/>
<keyword evidence="1" id="KW-0812">Transmembrane</keyword>
<evidence type="ECO:0000256" key="1">
    <source>
        <dbReference type="SAM" id="Phobius"/>
    </source>
</evidence>
<comment type="caution">
    <text evidence="2">The sequence shown here is derived from an EMBL/GenBank/DDBJ whole genome shotgun (WGS) entry which is preliminary data.</text>
</comment>
<dbReference type="PANTHER" id="PTHR33374">
    <property type="entry name" value="ARABINOGALACTAN PROTEIN 20"/>
    <property type="match status" value="1"/>
</dbReference>
<evidence type="ECO:0000313" key="3">
    <source>
        <dbReference type="Proteomes" id="UP000249390"/>
    </source>
</evidence>
<dbReference type="AlphaFoldDB" id="A0A328CV74"/>
<evidence type="ECO:0008006" key="4">
    <source>
        <dbReference type="Google" id="ProtNLM"/>
    </source>
</evidence>
<feature type="transmembrane region" description="Helical" evidence="1">
    <location>
        <begin position="88"/>
        <end position="108"/>
    </location>
</feature>
<protein>
    <recommendedName>
        <fullName evidence="4">Arabinogalactan peptide 16</fullName>
    </recommendedName>
</protein>
<dbReference type="EMBL" id="NQVE01000217">
    <property type="protein sequence ID" value="RAL37207.1"/>
    <property type="molecule type" value="Genomic_DNA"/>
</dbReference>
<keyword evidence="1" id="KW-1133">Transmembrane helix</keyword>
<evidence type="ECO:0000313" key="2">
    <source>
        <dbReference type="EMBL" id="RAL37207.1"/>
    </source>
</evidence>
<sequence>MIYIYIFLLHLLSKTQEKSFWPIIKHLYINFLSSQDLVSWRMNNSSKCSKSAMAILGFALMGLVQLGSSQEGPSPSPSPLAPSSDGVAVDQGIAYVLLLLALAVTYLVH</sequence>
<dbReference type="Proteomes" id="UP000249390">
    <property type="component" value="Unassembled WGS sequence"/>
</dbReference>
<keyword evidence="3" id="KW-1185">Reference proteome</keyword>
<organism evidence="2 3">
    <name type="scientific">Cuscuta australis</name>
    <dbReference type="NCBI Taxonomy" id="267555"/>
    <lineage>
        <taxon>Eukaryota</taxon>
        <taxon>Viridiplantae</taxon>
        <taxon>Streptophyta</taxon>
        <taxon>Embryophyta</taxon>
        <taxon>Tracheophyta</taxon>
        <taxon>Spermatophyta</taxon>
        <taxon>Magnoliopsida</taxon>
        <taxon>eudicotyledons</taxon>
        <taxon>Gunneridae</taxon>
        <taxon>Pentapetalae</taxon>
        <taxon>asterids</taxon>
        <taxon>lamiids</taxon>
        <taxon>Solanales</taxon>
        <taxon>Convolvulaceae</taxon>
        <taxon>Cuscuteae</taxon>
        <taxon>Cuscuta</taxon>
        <taxon>Cuscuta subgen. Grammica</taxon>
        <taxon>Cuscuta sect. Cleistogrammica</taxon>
    </lineage>
</organism>
<keyword evidence="1" id="KW-0472">Membrane</keyword>